<feature type="transmembrane region" description="Helical" evidence="9">
    <location>
        <begin position="54"/>
        <end position="77"/>
    </location>
</feature>
<dbReference type="InterPro" id="IPR003148">
    <property type="entry name" value="RCK_N"/>
</dbReference>
<evidence type="ECO:0000256" key="7">
    <source>
        <dbReference type="ARBA" id="ARBA00023065"/>
    </source>
</evidence>
<dbReference type="RefSeq" id="WP_006930168.1">
    <property type="nucleotide sequence ID" value="NZ_CM001402.1"/>
</dbReference>
<dbReference type="Gene3D" id="3.40.50.720">
    <property type="entry name" value="NAD(P)-binding Rossmann-like Domain"/>
    <property type="match status" value="1"/>
</dbReference>
<evidence type="ECO:0000256" key="5">
    <source>
        <dbReference type="ARBA" id="ARBA00022692"/>
    </source>
</evidence>
<evidence type="ECO:0000313" key="13">
    <source>
        <dbReference type="EMBL" id="EHO42815.1"/>
    </source>
</evidence>
<dbReference type="eggNOG" id="COG0025">
    <property type="taxonomic scope" value="Bacteria"/>
</dbReference>
<dbReference type="InterPro" id="IPR036291">
    <property type="entry name" value="NAD(P)-bd_dom_sf"/>
</dbReference>
<feature type="transmembrane region" description="Helical" evidence="9">
    <location>
        <begin position="6"/>
        <end position="24"/>
    </location>
</feature>
<dbReference type="InterPro" id="IPR006153">
    <property type="entry name" value="Cation/H_exchanger_TM"/>
</dbReference>
<dbReference type="Pfam" id="PF00999">
    <property type="entry name" value="Na_H_Exchanger"/>
    <property type="match status" value="1"/>
</dbReference>
<keyword evidence="14" id="KW-1185">Reference proteome</keyword>
<keyword evidence="3" id="KW-0050">Antiport</keyword>
<feature type="transmembrane region" description="Helical" evidence="9">
    <location>
        <begin position="332"/>
        <end position="354"/>
    </location>
</feature>
<reference evidence="13 14" key="1">
    <citation type="submission" date="2011-09" db="EMBL/GenBank/DDBJ databases">
        <title>The permanent draft genome of Caldithrix abyssi DSM 13497.</title>
        <authorList>
            <consortium name="US DOE Joint Genome Institute (JGI-PGF)"/>
            <person name="Lucas S."/>
            <person name="Han J."/>
            <person name="Lapidus A."/>
            <person name="Bruce D."/>
            <person name="Goodwin L."/>
            <person name="Pitluck S."/>
            <person name="Peters L."/>
            <person name="Kyrpides N."/>
            <person name="Mavromatis K."/>
            <person name="Ivanova N."/>
            <person name="Mikhailova N."/>
            <person name="Chertkov O."/>
            <person name="Detter J.C."/>
            <person name="Tapia R."/>
            <person name="Han C."/>
            <person name="Land M."/>
            <person name="Hauser L."/>
            <person name="Markowitz V."/>
            <person name="Cheng J.-F."/>
            <person name="Hugenholtz P."/>
            <person name="Woyke T."/>
            <person name="Wu D."/>
            <person name="Spring S."/>
            <person name="Brambilla E."/>
            <person name="Klenk H.-P."/>
            <person name="Eisen J.A."/>
        </authorList>
    </citation>
    <scope>NUCLEOTIDE SEQUENCE [LARGE SCALE GENOMIC DNA]</scope>
    <source>
        <strain evidence="13 14">DSM 13497</strain>
    </source>
</reference>
<keyword evidence="4" id="KW-1003">Cell membrane</keyword>
<reference evidence="12 15" key="2">
    <citation type="submission" date="2016-11" db="EMBL/GenBank/DDBJ databases">
        <title>Genomic analysis of Caldithrix abyssi and proposal of a novel bacterial phylum Caldithrichaeota.</title>
        <authorList>
            <person name="Kublanov I."/>
            <person name="Sigalova O."/>
            <person name="Gavrilov S."/>
            <person name="Lebedinsky A."/>
            <person name="Ivanova N."/>
            <person name="Daum C."/>
            <person name="Reddy T."/>
            <person name="Klenk H.P."/>
            <person name="Goker M."/>
            <person name="Reva O."/>
            <person name="Miroshnichenko M."/>
            <person name="Kyprides N."/>
            <person name="Woyke T."/>
            <person name="Gelfand M."/>
        </authorList>
    </citation>
    <scope>NUCLEOTIDE SEQUENCE [LARGE SCALE GENOMIC DNA]</scope>
    <source>
        <strain evidence="12 15">LF13</strain>
    </source>
</reference>
<dbReference type="Proteomes" id="UP000183868">
    <property type="component" value="Chromosome"/>
</dbReference>
<feature type="transmembrane region" description="Helical" evidence="9">
    <location>
        <begin position="181"/>
        <end position="207"/>
    </location>
</feature>
<sequence>MHQEVFIQLAAILVLGILAQWISWKIHLPSILVLLLTGFLVGPVLNWIDPDKLFGVALFPIVSLSVAIILFEGGLSLSYRQLKNLKDVVLRLVTIGVALTFGLVALTAHYVLNMNWHIAALFGSILVVTGPTVIIPLLHHLRVKREIGQVILWEGIVNDPIGATMALIAFEVIIAESLGQAILVSVLGIFKTLLIGTLLGALGAFLLVFLMKRYWLPEFLHNPVTLMVLIIIFGLSNHFQEESGLLAVTLMGIFMANQKMAPVKHILEFKENLRLILIAVLFILLSARLELSVIPFTEPAAYFFLFLLIFVIRPVMVSLSTIGTSLNWRERVLLFWMAPRGIVAAAVSSIFGLYLVEKGMPEGMQLMSYTFFVIVGTVAFYGLTAGRVASLLKLSFAHPQGILIVGAHAWGRKLARFFKGQGIDVLLVDSNKHNVKMAEREGCEAQEGNILLENFQEGLDLSGIGKLFALTSNDEVNTLACLHFADLLGRENIFQIAYHEPQLNGEPDRNPMWRGRILFDKELTFEKLESLFKNGGELKVFKIDEYYTFDDFLQQKDRKYPLILKKVNGKLEVWAEDKMPEPEIGDQILAIVLPVKNGQMENGKQERDLL</sequence>
<dbReference type="GO" id="GO:0015297">
    <property type="term" value="F:antiporter activity"/>
    <property type="evidence" value="ECO:0007669"/>
    <property type="project" value="UniProtKB-KW"/>
</dbReference>
<feature type="transmembrane region" description="Helical" evidence="9">
    <location>
        <begin position="118"/>
        <end position="138"/>
    </location>
</feature>
<dbReference type="InterPro" id="IPR038770">
    <property type="entry name" value="Na+/solute_symporter_sf"/>
</dbReference>
<keyword evidence="8 9" id="KW-0472">Membrane</keyword>
<dbReference type="EMBL" id="CM001402">
    <property type="protein sequence ID" value="EHO42815.1"/>
    <property type="molecule type" value="Genomic_DNA"/>
</dbReference>
<dbReference type="Pfam" id="PF02254">
    <property type="entry name" value="TrkA_N"/>
    <property type="match status" value="1"/>
</dbReference>
<dbReference type="OrthoDB" id="570124at2"/>
<dbReference type="GO" id="GO:0005886">
    <property type="term" value="C:plasma membrane"/>
    <property type="evidence" value="ECO:0007669"/>
    <property type="project" value="UniProtKB-SubCell"/>
</dbReference>
<evidence type="ECO:0000256" key="1">
    <source>
        <dbReference type="ARBA" id="ARBA00004651"/>
    </source>
</evidence>
<evidence type="ECO:0000313" key="15">
    <source>
        <dbReference type="Proteomes" id="UP000183868"/>
    </source>
</evidence>
<dbReference type="Gene3D" id="1.20.1530.20">
    <property type="match status" value="1"/>
</dbReference>
<dbReference type="Proteomes" id="UP000004671">
    <property type="component" value="Chromosome"/>
</dbReference>
<keyword evidence="6 9" id="KW-1133">Transmembrane helix</keyword>
<feature type="transmembrane region" description="Helical" evidence="9">
    <location>
        <begin position="219"/>
        <end position="237"/>
    </location>
</feature>
<evidence type="ECO:0000259" key="11">
    <source>
        <dbReference type="Pfam" id="PF02254"/>
    </source>
</evidence>
<feature type="transmembrane region" description="Helical" evidence="9">
    <location>
        <begin position="150"/>
        <end position="175"/>
    </location>
</feature>
<comment type="subcellular location">
    <subcellularLocation>
        <location evidence="1">Cell membrane</location>
        <topology evidence="1">Multi-pass membrane protein</topology>
    </subcellularLocation>
</comment>
<dbReference type="HOGENOM" id="CLU_005912_10_1_0"/>
<feature type="transmembrane region" description="Helical" evidence="9">
    <location>
        <begin position="300"/>
        <end position="320"/>
    </location>
</feature>
<dbReference type="FunCoup" id="H1XUY2">
    <property type="interactions" value="92"/>
</dbReference>
<name>H1XUY2_CALAY</name>
<evidence type="ECO:0000256" key="9">
    <source>
        <dbReference type="SAM" id="Phobius"/>
    </source>
</evidence>
<dbReference type="KEGG" id="caby:Cabys_2092"/>
<feature type="transmembrane region" description="Helical" evidence="9">
    <location>
        <begin position="31"/>
        <end position="48"/>
    </location>
</feature>
<keyword evidence="2" id="KW-0813">Transport</keyword>
<feature type="transmembrane region" description="Helical" evidence="9">
    <location>
        <begin position="89"/>
        <end position="112"/>
    </location>
</feature>
<dbReference type="EMBL" id="CP018099">
    <property type="protein sequence ID" value="APF18841.1"/>
    <property type="molecule type" value="Genomic_DNA"/>
</dbReference>
<dbReference type="PANTHER" id="PTHR32507:SF0">
    <property type="entry name" value="NA(+)_H(+) ANTIPORTER 2-RELATED"/>
    <property type="match status" value="1"/>
</dbReference>
<evidence type="ECO:0000259" key="10">
    <source>
        <dbReference type="Pfam" id="PF00999"/>
    </source>
</evidence>
<dbReference type="PANTHER" id="PTHR32507">
    <property type="entry name" value="NA(+)/H(+) ANTIPORTER 1"/>
    <property type="match status" value="1"/>
</dbReference>
<feature type="transmembrane region" description="Helical" evidence="9">
    <location>
        <begin position="273"/>
        <end position="294"/>
    </location>
</feature>
<dbReference type="PaxDb" id="880073-Calab_3209"/>
<dbReference type="STRING" id="880073.Cabys_2092"/>
<evidence type="ECO:0000313" key="12">
    <source>
        <dbReference type="EMBL" id="APF18841.1"/>
    </source>
</evidence>
<organism evidence="13 14">
    <name type="scientific">Caldithrix abyssi DSM 13497</name>
    <dbReference type="NCBI Taxonomy" id="880073"/>
    <lineage>
        <taxon>Bacteria</taxon>
        <taxon>Pseudomonadati</taxon>
        <taxon>Calditrichota</taxon>
        <taxon>Calditrichia</taxon>
        <taxon>Calditrichales</taxon>
        <taxon>Calditrichaceae</taxon>
        <taxon>Caldithrix</taxon>
    </lineage>
</organism>
<feature type="domain" description="RCK N-terminal" evidence="11">
    <location>
        <begin position="402"/>
        <end position="497"/>
    </location>
</feature>
<evidence type="ECO:0000256" key="6">
    <source>
        <dbReference type="ARBA" id="ARBA00022989"/>
    </source>
</evidence>
<accession>H1XUY2</accession>
<proteinExistence type="predicted"/>
<evidence type="ECO:0000256" key="3">
    <source>
        <dbReference type="ARBA" id="ARBA00022449"/>
    </source>
</evidence>
<evidence type="ECO:0000256" key="4">
    <source>
        <dbReference type="ARBA" id="ARBA00022475"/>
    </source>
</evidence>
<evidence type="ECO:0000313" key="14">
    <source>
        <dbReference type="Proteomes" id="UP000004671"/>
    </source>
</evidence>
<dbReference type="InParanoid" id="H1XUY2"/>
<evidence type="ECO:0000256" key="2">
    <source>
        <dbReference type="ARBA" id="ARBA00022448"/>
    </source>
</evidence>
<protein>
    <submittedName>
        <fullName evidence="12">NhaP-type Na+/H+ or K+/H+ antiporter</fullName>
    </submittedName>
    <submittedName>
        <fullName evidence="13">Sodium/hydrogen exchanger</fullName>
    </submittedName>
</protein>
<gene>
    <name evidence="12" type="primary">nhaP-type</name>
    <name evidence="12" type="ORF">Cabys_2092</name>
    <name evidence="13" type="ORF">Calab_3209</name>
</gene>
<keyword evidence="5 9" id="KW-0812">Transmembrane</keyword>
<feature type="domain" description="Cation/H+ exchanger transmembrane" evidence="10">
    <location>
        <begin position="15"/>
        <end position="388"/>
    </location>
</feature>
<dbReference type="GO" id="GO:0006813">
    <property type="term" value="P:potassium ion transport"/>
    <property type="evidence" value="ECO:0007669"/>
    <property type="project" value="InterPro"/>
</dbReference>
<evidence type="ECO:0000256" key="8">
    <source>
        <dbReference type="ARBA" id="ARBA00023136"/>
    </source>
</evidence>
<feature type="transmembrane region" description="Helical" evidence="9">
    <location>
        <begin position="366"/>
        <end position="384"/>
    </location>
</feature>
<dbReference type="SUPFAM" id="SSF51735">
    <property type="entry name" value="NAD(P)-binding Rossmann-fold domains"/>
    <property type="match status" value="1"/>
</dbReference>
<dbReference type="GO" id="GO:1902600">
    <property type="term" value="P:proton transmembrane transport"/>
    <property type="evidence" value="ECO:0007669"/>
    <property type="project" value="InterPro"/>
</dbReference>
<keyword evidence="7" id="KW-0406">Ion transport</keyword>
<dbReference type="AlphaFoldDB" id="H1XUY2"/>